<proteinExistence type="inferred from homology"/>
<evidence type="ECO:0000256" key="6">
    <source>
        <dbReference type="HAMAP-Rule" id="MF_00993"/>
    </source>
</evidence>
<feature type="binding site" evidence="8">
    <location>
        <position position="199"/>
    </location>
    <ligand>
        <name>S-adenosyl-L-methionine</name>
        <dbReference type="ChEBI" id="CHEBI:59789"/>
    </ligand>
</feature>
<dbReference type="GO" id="GO:0009234">
    <property type="term" value="P:menaquinone biosynthetic process"/>
    <property type="evidence" value="ECO:0007669"/>
    <property type="project" value="UniProtKB-UniRule"/>
</dbReference>
<comment type="similarity">
    <text evidence="6">Belongs to the radical SAM superfamily. MqnE family.</text>
</comment>
<dbReference type="Proteomes" id="UP000243688">
    <property type="component" value="Unassembled WGS sequence"/>
</dbReference>
<dbReference type="CDD" id="cd01335">
    <property type="entry name" value="Radical_SAM"/>
    <property type="match status" value="1"/>
</dbReference>
<evidence type="ECO:0000256" key="1">
    <source>
        <dbReference type="ARBA" id="ARBA00022485"/>
    </source>
</evidence>
<dbReference type="InterPro" id="IPR022432">
    <property type="entry name" value="MqnE"/>
</dbReference>
<dbReference type="Pfam" id="PF04055">
    <property type="entry name" value="Radical_SAM"/>
    <property type="match status" value="1"/>
</dbReference>
<keyword evidence="2 6" id="KW-0949">S-adenosyl-L-methionine</keyword>
<dbReference type="InterPro" id="IPR034405">
    <property type="entry name" value="F420"/>
</dbReference>
<dbReference type="AlphaFoldDB" id="A0A2A6DXJ6"/>
<dbReference type="GO" id="GO:0044689">
    <property type="term" value="F:7,8-didemethyl-8-hydroxy-5-deazariboflavin synthase activity"/>
    <property type="evidence" value="ECO:0007669"/>
    <property type="project" value="TreeGrafter"/>
</dbReference>
<dbReference type="PANTHER" id="PTHR43076">
    <property type="entry name" value="FO SYNTHASE (COFH)"/>
    <property type="match status" value="1"/>
</dbReference>
<dbReference type="InterPro" id="IPR045567">
    <property type="entry name" value="CofH/MnqC-like_C"/>
</dbReference>
<dbReference type="EC" id="2.5.1.120" evidence="6"/>
<dbReference type="InterPro" id="IPR020050">
    <property type="entry name" value="FO_synthase_su2"/>
</dbReference>
<keyword evidence="5 6" id="KW-0411">Iron-sulfur</keyword>
<dbReference type="Gene3D" id="3.20.20.70">
    <property type="entry name" value="Aldolase class I"/>
    <property type="match status" value="1"/>
</dbReference>
<dbReference type="PANTHER" id="PTHR43076:SF7">
    <property type="entry name" value="AMINODEOXYFUTALOSINE SYNTHASE"/>
    <property type="match status" value="1"/>
</dbReference>
<feature type="binding site" evidence="6 7">
    <location>
        <position position="80"/>
    </location>
    <ligand>
        <name>[4Fe-4S] cluster</name>
        <dbReference type="ChEBI" id="CHEBI:49883"/>
        <note>4Fe-4S-S-AdoMet</note>
    </ligand>
</feature>
<evidence type="ECO:0000256" key="8">
    <source>
        <dbReference type="PIRSR" id="PIRSR004762-2"/>
    </source>
</evidence>
<dbReference type="InterPro" id="IPR007197">
    <property type="entry name" value="rSAM"/>
</dbReference>
<evidence type="ECO:0000313" key="11">
    <source>
        <dbReference type="Proteomes" id="UP000243688"/>
    </source>
</evidence>
<name>A0A2A6DXJ6_9BACL</name>
<accession>A0A2A6DXJ6</accession>
<evidence type="ECO:0000256" key="2">
    <source>
        <dbReference type="ARBA" id="ARBA00022691"/>
    </source>
</evidence>
<feature type="binding site" evidence="8">
    <location>
        <position position="82"/>
    </location>
    <ligand>
        <name>S-adenosyl-L-methionine</name>
        <dbReference type="ChEBI" id="CHEBI:59789"/>
    </ligand>
</feature>
<organism evidence="10 11">
    <name type="scientific">Candidatus Reconcilbacillus cellulovorans</name>
    <dbReference type="NCBI Taxonomy" id="1906605"/>
    <lineage>
        <taxon>Bacteria</taxon>
        <taxon>Bacillati</taxon>
        <taxon>Bacillota</taxon>
        <taxon>Bacilli</taxon>
        <taxon>Bacillales</taxon>
        <taxon>Paenibacillaceae</taxon>
        <taxon>Candidatus Reconcilbacillus</taxon>
    </lineage>
</organism>
<feature type="binding site" evidence="6 7">
    <location>
        <position position="76"/>
    </location>
    <ligand>
        <name>[4Fe-4S] cluster</name>
        <dbReference type="ChEBI" id="CHEBI:49883"/>
        <note>4Fe-4S-S-AdoMet</note>
    </ligand>
</feature>
<gene>
    <name evidence="6" type="primary">mqnE</name>
    <name evidence="10" type="ORF">BLM47_12605</name>
</gene>
<keyword evidence="1 6" id="KW-0004">4Fe-4S</keyword>
<dbReference type="SFLD" id="SFLDG01389">
    <property type="entry name" value="menaquinone_synthsis_involved"/>
    <property type="match status" value="1"/>
</dbReference>
<dbReference type="SFLD" id="SFLDG01064">
    <property type="entry name" value="F420__menaquinone_cofactor_bio"/>
    <property type="match status" value="1"/>
</dbReference>
<reference evidence="10 11" key="1">
    <citation type="submission" date="2016-12" db="EMBL/GenBank/DDBJ databases">
        <title>Candidatus Reconcilibacillus cellulovorans genome.</title>
        <authorList>
            <person name="Kolinko S."/>
            <person name="Wu Y.-W."/>
            <person name="Tachea F."/>
            <person name="Denzel E."/>
            <person name="Hiras J."/>
            <person name="Baecker N."/>
            <person name="Chan L.J."/>
            <person name="Eichorst S.A."/>
            <person name="Frey D."/>
            <person name="Adams P.D."/>
            <person name="Pray T."/>
            <person name="Tanjore D."/>
            <person name="Petzold C.J."/>
            <person name="Gladden J.M."/>
            <person name="Simmons B.A."/>
            <person name="Singer S.W."/>
        </authorList>
    </citation>
    <scope>NUCLEOTIDE SEQUENCE [LARGE SCALE GENOMIC DNA]</scope>
    <source>
        <strain evidence="10">JTherm</strain>
    </source>
</reference>
<evidence type="ECO:0000313" key="10">
    <source>
        <dbReference type="EMBL" id="PDO09412.1"/>
    </source>
</evidence>
<evidence type="ECO:0000259" key="9">
    <source>
        <dbReference type="PROSITE" id="PS51918"/>
    </source>
</evidence>
<dbReference type="SUPFAM" id="SSF102114">
    <property type="entry name" value="Radical SAM enzymes"/>
    <property type="match status" value="1"/>
</dbReference>
<dbReference type="InterPro" id="IPR013785">
    <property type="entry name" value="Aldolase_TIM"/>
</dbReference>
<evidence type="ECO:0000256" key="4">
    <source>
        <dbReference type="ARBA" id="ARBA00023004"/>
    </source>
</evidence>
<dbReference type="GO" id="GO:0005506">
    <property type="term" value="F:iron ion binding"/>
    <property type="evidence" value="ECO:0007669"/>
    <property type="project" value="UniProtKB-UniRule"/>
</dbReference>
<comment type="pathway">
    <text evidence="6">Quinol/quinone metabolism; menaquinone biosynthesis.</text>
</comment>
<dbReference type="InterPro" id="IPR058240">
    <property type="entry name" value="rSAM_sf"/>
</dbReference>
<keyword evidence="6" id="KW-0808">Transferase</keyword>
<dbReference type="NCBIfam" id="TIGR00423">
    <property type="entry name" value="CofH family radical SAM protein"/>
    <property type="match status" value="1"/>
</dbReference>
<feature type="domain" description="Radical SAM core" evidence="9">
    <location>
        <begin position="62"/>
        <end position="295"/>
    </location>
</feature>
<comment type="function">
    <text evidence="6">Radical SAM enzyme that catalyzes the addition of the adenosyl radical to the double bond of 3-[(1-carboxyvinyl)oxy]benzoate, leading to aminodeoxyfutalosine (AFL), a key intermediate in the formation of menaquinone (MK, vitamin K2) from chorismate.</text>
</comment>
<dbReference type="GO" id="GO:0051539">
    <property type="term" value="F:4 iron, 4 sulfur cluster binding"/>
    <property type="evidence" value="ECO:0007669"/>
    <property type="project" value="UniProtKB-KW"/>
</dbReference>
<comment type="cofactor">
    <cofactor evidence="6 7">
        <name>[4Fe-4S] cluster</name>
        <dbReference type="ChEBI" id="CHEBI:49883"/>
    </cofactor>
    <text evidence="6 7">Binds 1 [4Fe-4S] cluster. The cluster is coordinated with 3 cysteines and an exchangeable S-adenosyl-L-methionine.</text>
</comment>
<dbReference type="GO" id="GO:0102573">
    <property type="term" value="F:aminodeoxyfutalosine synthase activity"/>
    <property type="evidence" value="ECO:0007669"/>
    <property type="project" value="UniProtKB-EC"/>
</dbReference>
<comment type="catalytic activity">
    <reaction evidence="6">
        <text>3-[(1-carboxyvinyl)-oxy]benzoate + S-adenosyl-L-methionine + H2O = 6-amino-6-deoxyfutalosine + hydrogencarbonate + L-methionine + H(+)</text>
        <dbReference type="Rhea" id="RHEA:33075"/>
        <dbReference type="ChEBI" id="CHEBI:15377"/>
        <dbReference type="ChEBI" id="CHEBI:15378"/>
        <dbReference type="ChEBI" id="CHEBI:17544"/>
        <dbReference type="ChEBI" id="CHEBI:57844"/>
        <dbReference type="ChEBI" id="CHEBI:59789"/>
        <dbReference type="ChEBI" id="CHEBI:64286"/>
        <dbReference type="ChEBI" id="CHEBI:76981"/>
        <dbReference type="EC" id="2.5.1.120"/>
    </reaction>
</comment>
<evidence type="ECO:0000256" key="7">
    <source>
        <dbReference type="PIRSR" id="PIRSR004762-1"/>
    </source>
</evidence>
<evidence type="ECO:0000256" key="5">
    <source>
        <dbReference type="ARBA" id="ARBA00023014"/>
    </source>
</evidence>
<protein>
    <recommendedName>
        <fullName evidence="6">Aminodeoxyfutalosine synthase</fullName>
        <shortName evidence="6">AFL synthase</shortName>
        <shortName evidence="6">Aminofutalosine synthase</shortName>
        <ecNumber evidence="6">2.5.1.120</ecNumber>
    </recommendedName>
    <alternativeName>
        <fullName evidence="6">Menaquinone biosynthetic enzyme MqnE</fullName>
    </alternativeName>
</protein>
<feature type="binding site" evidence="8">
    <location>
        <position position="188"/>
    </location>
    <ligand>
        <name>S-adenosyl-L-methionine</name>
        <dbReference type="ChEBI" id="CHEBI:59789"/>
    </ligand>
</feature>
<keyword evidence="6" id="KW-0474">Menaquinone biosynthesis</keyword>
<keyword evidence="3 6" id="KW-0479">Metal-binding</keyword>
<dbReference type="NCBIfam" id="TIGR03700">
    <property type="entry name" value="mena_SCO4494"/>
    <property type="match status" value="1"/>
</dbReference>
<dbReference type="SFLD" id="SFLDS00029">
    <property type="entry name" value="Radical_SAM"/>
    <property type="match status" value="1"/>
</dbReference>
<comment type="caution">
    <text evidence="10">The sequence shown here is derived from an EMBL/GenBank/DDBJ whole genome shotgun (WGS) entry which is preliminary data.</text>
</comment>
<dbReference type="SFLD" id="SFLDF00343">
    <property type="entry name" value="aminofutalosine_synthase_(mqnE"/>
    <property type="match status" value="1"/>
</dbReference>
<keyword evidence="4 6" id="KW-0408">Iron</keyword>
<dbReference type="PIRSF" id="PIRSF004762">
    <property type="entry name" value="CHP00423"/>
    <property type="match status" value="1"/>
</dbReference>
<sequence>MDGAIRAIATRPASKMREIEEKVLSGERLTLEDGLFLYREADLLELGRLADEFNRRLNGLNVYFVQNMSLYFTNVCEERCAFCHFRRDEGEPGAYTVAPDEMIEYVRRHYHPDMREFHITGGHNPHMPFEYYVECVRTLKRHFPDVTIKAYTAAEIDFFAKISGLSYEDVLRTLMEAGVETLPGGGAEILSERYRRKMRVEKASVHEWLQVHRTAHRLGMKTHATMLYGLVETLEERLEHMILLRELQDETGGFLVFVPNAVQPAPGLRDIRRRVPATDSLRTIAVSRLMLDNFPHIKAYFINLGVELTQLALSFGASDVHGTIVQERISHSAGAKSPEGLTRDELVWLIRGAGRVPVERDTFYRVIRTY</sequence>
<dbReference type="UniPathway" id="UPA00079"/>
<dbReference type="PROSITE" id="PS51918">
    <property type="entry name" value="RADICAL_SAM"/>
    <property type="match status" value="1"/>
</dbReference>
<dbReference type="EMBL" id="MOXJ01000040">
    <property type="protein sequence ID" value="PDO09412.1"/>
    <property type="molecule type" value="Genomic_DNA"/>
</dbReference>
<evidence type="ECO:0000256" key="3">
    <source>
        <dbReference type="ARBA" id="ARBA00022723"/>
    </source>
</evidence>
<dbReference type="Pfam" id="PF19288">
    <property type="entry name" value="CofH_C"/>
    <property type="match status" value="1"/>
</dbReference>
<feature type="binding site" evidence="6 7">
    <location>
        <position position="83"/>
    </location>
    <ligand>
        <name>[4Fe-4S] cluster</name>
        <dbReference type="ChEBI" id="CHEBI:49883"/>
        <note>4Fe-4S-S-AdoMet</note>
    </ligand>
</feature>
<dbReference type="HAMAP" id="MF_00993">
    <property type="entry name" value="MqnE"/>
    <property type="match status" value="1"/>
</dbReference>